<evidence type="ECO:0000313" key="1">
    <source>
        <dbReference type="EMBL" id="KAJ1174493.1"/>
    </source>
</evidence>
<protein>
    <submittedName>
        <fullName evidence="1">Uncharacterized protein</fullName>
    </submittedName>
</protein>
<gene>
    <name evidence="1" type="ORF">NDU88_006314</name>
</gene>
<comment type="caution">
    <text evidence="1">The sequence shown here is derived from an EMBL/GenBank/DDBJ whole genome shotgun (WGS) entry which is preliminary data.</text>
</comment>
<accession>A0AAV7TDJ8</accession>
<reference evidence="1" key="1">
    <citation type="journal article" date="2022" name="bioRxiv">
        <title>Sequencing and chromosome-scale assembly of the giantPleurodeles waltlgenome.</title>
        <authorList>
            <person name="Brown T."/>
            <person name="Elewa A."/>
            <person name="Iarovenko S."/>
            <person name="Subramanian E."/>
            <person name="Araus A.J."/>
            <person name="Petzold A."/>
            <person name="Susuki M."/>
            <person name="Suzuki K.-i.T."/>
            <person name="Hayashi T."/>
            <person name="Toyoda A."/>
            <person name="Oliveira C."/>
            <person name="Osipova E."/>
            <person name="Leigh N.D."/>
            <person name="Simon A."/>
            <person name="Yun M.H."/>
        </authorList>
    </citation>
    <scope>NUCLEOTIDE SEQUENCE</scope>
    <source>
        <strain evidence="1">20211129_DDA</strain>
        <tissue evidence="1">Liver</tissue>
    </source>
</reference>
<proteinExistence type="predicted"/>
<keyword evidence="2" id="KW-1185">Reference proteome</keyword>
<dbReference type="EMBL" id="JANPWB010000007">
    <property type="protein sequence ID" value="KAJ1174493.1"/>
    <property type="molecule type" value="Genomic_DNA"/>
</dbReference>
<dbReference type="Proteomes" id="UP001066276">
    <property type="component" value="Chromosome 4_1"/>
</dbReference>
<evidence type="ECO:0000313" key="2">
    <source>
        <dbReference type="Proteomes" id="UP001066276"/>
    </source>
</evidence>
<organism evidence="1 2">
    <name type="scientific">Pleurodeles waltl</name>
    <name type="common">Iberian ribbed newt</name>
    <dbReference type="NCBI Taxonomy" id="8319"/>
    <lineage>
        <taxon>Eukaryota</taxon>
        <taxon>Metazoa</taxon>
        <taxon>Chordata</taxon>
        <taxon>Craniata</taxon>
        <taxon>Vertebrata</taxon>
        <taxon>Euteleostomi</taxon>
        <taxon>Amphibia</taxon>
        <taxon>Batrachia</taxon>
        <taxon>Caudata</taxon>
        <taxon>Salamandroidea</taxon>
        <taxon>Salamandridae</taxon>
        <taxon>Pleurodelinae</taxon>
        <taxon>Pleurodeles</taxon>
    </lineage>
</organism>
<name>A0AAV7TDJ8_PLEWA</name>
<sequence length="94" mass="11393">MEDESRRDKLFYKEVKMRDMKDLLINTQDIEDSFLRFYEELYMKEVSEEGKEVKIESRLTKISLPHLSVTWTTELNQEFQQEEINEAIKRREGG</sequence>
<dbReference type="AlphaFoldDB" id="A0AAV7TDJ8"/>